<feature type="region of interest" description="Disordered" evidence="1">
    <location>
        <begin position="91"/>
        <end position="222"/>
    </location>
</feature>
<feature type="compositionally biased region" description="Polar residues" evidence="1">
    <location>
        <begin position="194"/>
        <end position="203"/>
    </location>
</feature>
<dbReference type="AlphaFoldDB" id="A0AAD4LDH6"/>
<evidence type="ECO:0000313" key="3">
    <source>
        <dbReference type="Proteomes" id="UP001201163"/>
    </source>
</evidence>
<feature type="compositionally biased region" description="Pro residues" evidence="1">
    <location>
        <begin position="178"/>
        <end position="187"/>
    </location>
</feature>
<gene>
    <name evidence="2" type="ORF">EDB92DRAFT_1868452</name>
</gene>
<keyword evidence="3" id="KW-1185">Reference proteome</keyword>
<feature type="compositionally biased region" description="Low complexity" evidence="1">
    <location>
        <begin position="98"/>
        <end position="115"/>
    </location>
</feature>
<protein>
    <submittedName>
        <fullName evidence="2">Uncharacterized protein</fullName>
    </submittedName>
</protein>
<comment type="caution">
    <text evidence="2">The sequence shown here is derived from an EMBL/GenBank/DDBJ whole genome shotgun (WGS) entry which is preliminary data.</text>
</comment>
<feature type="region of interest" description="Disordered" evidence="1">
    <location>
        <begin position="1"/>
        <end position="40"/>
    </location>
</feature>
<proteinExistence type="predicted"/>
<dbReference type="EMBL" id="JAKELL010000037">
    <property type="protein sequence ID" value="KAH8989469.1"/>
    <property type="molecule type" value="Genomic_DNA"/>
</dbReference>
<organism evidence="2 3">
    <name type="scientific">Lactarius akahatsu</name>
    <dbReference type="NCBI Taxonomy" id="416441"/>
    <lineage>
        <taxon>Eukaryota</taxon>
        <taxon>Fungi</taxon>
        <taxon>Dikarya</taxon>
        <taxon>Basidiomycota</taxon>
        <taxon>Agaricomycotina</taxon>
        <taxon>Agaricomycetes</taxon>
        <taxon>Russulales</taxon>
        <taxon>Russulaceae</taxon>
        <taxon>Lactarius</taxon>
    </lineage>
</organism>
<accession>A0AAD4LDH6</accession>
<feature type="compositionally biased region" description="Low complexity" evidence="1">
    <location>
        <begin position="166"/>
        <end position="177"/>
    </location>
</feature>
<reference evidence="2" key="1">
    <citation type="submission" date="2022-01" db="EMBL/GenBank/DDBJ databases">
        <title>Comparative genomics reveals a dynamic genome evolution in the ectomycorrhizal milk-cap (Lactarius) mushrooms.</title>
        <authorList>
            <consortium name="DOE Joint Genome Institute"/>
            <person name="Lebreton A."/>
            <person name="Tang N."/>
            <person name="Kuo A."/>
            <person name="LaButti K."/>
            <person name="Drula E."/>
            <person name="Barry K."/>
            <person name="Clum A."/>
            <person name="Lipzen A."/>
            <person name="Mousain D."/>
            <person name="Ng V."/>
            <person name="Wang R."/>
            <person name="Wang X."/>
            <person name="Dai Y."/>
            <person name="Henrissat B."/>
            <person name="Grigoriev I.V."/>
            <person name="Guerin-Laguette A."/>
            <person name="Yu F."/>
            <person name="Martin F.M."/>
        </authorList>
    </citation>
    <scope>NUCLEOTIDE SEQUENCE</scope>
    <source>
        <strain evidence="2">QP</strain>
    </source>
</reference>
<sequence length="222" mass="24070">MDPSIAARAPSTQDVPMIKTEERPRPIPAQGHHPPQRVQRYKDKFQTLRERYDTVTSMHTEYTRAVQRATEKELRLQAEINMLLDSALAASPPPQLHSAPPTSAQTATPTPTYAQLSPATTTTQLVPPAPFAAHTNGHSRSYNNHPPPDREHHGGAAEYATNYHRSSSSSSSSYYPSPTGPHPPQPPLIAHASASATATNVPSGDTPALPPSPPHTSVHSRW</sequence>
<name>A0AAD4LDH6_9AGAM</name>
<evidence type="ECO:0000256" key="1">
    <source>
        <dbReference type="SAM" id="MobiDB-lite"/>
    </source>
</evidence>
<evidence type="ECO:0000313" key="2">
    <source>
        <dbReference type="EMBL" id="KAH8989469.1"/>
    </source>
</evidence>
<dbReference type="Proteomes" id="UP001201163">
    <property type="component" value="Unassembled WGS sequence"/>
</dbReference>